<evidence type="ECO:0000256" key="5">
    <source>
        <dbReference type="ARBA" id="ARBA00022705"/>
    </source>
</evidence>
<dbReference type="GO" id="GO:1990077">
    <property type="term" value="C:primosome complex"/>
    <property type="evidence" value="ECO:0007669"/>
    <property type="project" value="UniProtKB-KW"/>
</dbReference>
<dbReference type="SUPFAM" id="SSF57783">
    <property type="entry name" value="Zinc beta-ribbon"/>
    <property type="match status" value="1"/>
</dbReference>
<evidence type="ECO:0000256" key="10">
    <source>
        <dbReference type="ARBA" id="ARBA00023125"/>
    </source>
</evidence>
<dbReference type="Gene3D" id="3.90.980.10">
    <property type="entry name" value="DNA primase, catalytic core, N-terminal domain"/>
    <property type="match status" value="1"/>
</dbReference>
<keyword evidence="9" id="KW-0460">Magnesium</keyword>
<evidence type="ECO:0000256" key="13">
    <source>
        <dbReference type="PIRNR" id="PIRNR002811"/>
    </source>
</evidence>
<evidence type="ECO:0000256" key="11">
    <source>
        <dbReference type="ARBA" id="ARBA00023163"/>
    </source>
</evidence>
<evidence type="ECO:0000256" key="6">
    <source>
        <dbReference type="ARBA" id="ARBA00022723"/>
    </source>
</evidence>
<dbReference type="InterPro" id="IPR030846">
    <property type="entry name" value="DnaG_bac"/>
</dbReference>
<evidence type="ECO:0000256" key="8">
    <source>
        <dbReference type="ARBA" id="ARBA00022833"/>
    </source>
</evidence>
<evidence type="ECO:0000256" key="12">
    <source>
        <dbReference type="HAMAP-Rule" id="MF_00974"/>
    </source>
</evidence>
<dbReference type="FunFam" id="3.90.980.10:FF:000001">
    <property type="entry name" value="DNA primase"/>
    <property type="match status" value="1"/>
</dbReference>
<evidence type="ECO:0000256" key="9">
    <source>
        <dbReference type="ARBA" id="ARBA00022842"/>
    </source>
</evidence>
<dbReference type="Gene3D" id="1.10.860.10">
    <property type="entry name" value="DNAb Helicase, Chain A"/>
    <property type="match status" value="1"/>
</dbReference>
<comment type="function">
    <text evidence="12 13">RNA polymerase that catalyzes the synthesis of short RNA molecules used as primers for DNA polymerase during DNA replication.</text>
</comment>
<dbReference type="EMBL" id="MLQR01000004">
    <property type="protein sequence ID" value="OIJ16706.1"/>
    <property type="molecule type" value="Genomic_DNA"/>
</dbReference>
<evidence type="ECO:0000256" key="1">
    <source>
        <dbReference type="ARBA" id="ARBA00022478"/>
    </source>
</evidence>
<comment type="domain">
    <text evidence="12">Contains an N-terminal zinc-binding domain, a central core domain that contains the primase activity, and a C-terminal DnaB-binding domain.</text>
</comment>
<keyword evidence="1 12" id="KW-0240">DNA-directed RNA polymerase</keyword>
<keyword evidence="17" id="KW-1185">Reference proteome</keyword>
<dbReference type="PANTHER" id="PTHR30313:SF2">
    <property type="entry name" value="DNA PRIMASE"/>
    <property type="match status" value="1"/>
</dbReference>
<dbReference type="GO" id="GO:0003899">
    <property type="term" value="F:DNA-directed RNA polymerase activity"/>
    <property type="evidence" value="ECO:0007669"/>
    <property type="project" value="UniProtKB-UniRule"/>
</dbReference>
<dbReference type="GO" id="GO:0000428">
    <property type="term" value="C:DNA-directed RNA polymerase complex"/>
    <property type="evidence" value="ECO:0007669"/>
    <property type="project" value="UniProtKB-KW"/>
</dbReference>
<dbReference type="Gene3D" id="6.10.140.360">
    <property type="match status" value="1"/>
</dbReference>
<dbReference type="InterPro" id="IPR036977">
    <property type="entry name" value="DNA_primase_Znf_CHC2"/>
</dbReference>
<keyword evidence="10 12" id="KW-0238">DNA-binding</keyword>
<evidence type="ECO:0000256" key="2">
    <source>
        <dbReference type="ARBA" id="ARBA00022515"/>
    </source>
</evidence>
<dbReference type="EC" id="2.7.7.101" evidence="12"/>
<dbReference type="SUPFAM" id="SSF56731">
    <property type="entry name" value="DNA primase core"/>
    <property type="match status" value="1"/>
</dbReference>
<dbReference type="Proteomes" id="UP000179524">
    <property type="component" value="Unassembled WGS sequence"/>
</dbReference>
<dbReference type="FunFam" id="3.90.580.10:FF:000001">
    <property type="entry name" value="DNA primase"/>
    <property type="match status" value="1"/>
</dbReference>
<comment type="cofactor">
    <cofactor evidence="12 13 14">
        <name>Zn(2+)</name>
        <dbReference type="ChEBI" id="CHEBI:29105"/>
    </cofactor>
    <text evidence="12 13 14">Binds 1 zinc ion per monomer.</text>
</comment>
<dbReference type="OrthoDB" id="9803773at2"/>
<evidence type="ECO:0000256" key="4">
    <source>
        <dbReference type="ARBA" id="ARBA00022695"/>
    </source>
</evidence>
<dbReference type="GO" id="GO:0005737">
    <property type="term" value="C:cytoplasm"/>
    <property type="evidence" value="ECO:0007669"/>
    <property type="project" value="TreeGrafter"/>
</dbReference>
<dbReference type="InterPro" id="IPR016136">
    <property type="entry name" value="DNA_helicase_N/primase_C"/>
</dbReference>
<evidence type="ECO:0000259" key="15">
    <source>
        <dbReference type="PROSITE" id="PS50880"/>
    </source>
</evidence>
<comment type="subunit">
    <text evidence="12">Monomer. Interacts with DnaB.</text>
</comment>
<feature type="domain" description="Toprim" evidence="15">
    <location>
        <begin position="260"/>
        <end position="341"/>
    </location>
</feature>
<evidence type="ECO:0000256" key="14">
    <source>
        <dbReference type="PIRSR" id="PIRSR002811-1"/>
    </source>
</evidence>
<dbReference type="GO" id="GO:0008270">
    <property type="term" value="F:zinc ion binding"/>
    <property type="evidence" value="ECO:0007669"/>
    <property type="project" value="UniProtKB-UniRule"/>
</dbReference>
<dbReference type="Gene3D" id="3.40.1360.10">
    <property type="match status" value="1"/>
</dbReference>
<dbReference type="InterPro" id="IPR019475">
    <property type="entry name" value="DNA_primase_DnaB-bd"/>
</dbReference>
<dbReference type="Pfam" id="PF08275">
    <property type="entry name" value="DNAG_N"/>
    <property type="match status" value="1"/>
</dbReference>
<keyword evidence="8 12" id="KW-0862">Zinc</keyword>
<dbReference type="SMART" id="SM00400">
    <property type="entry name" value="ZnF_CHCC"/>
    <property type="match status" value="1"/>
</dbReference>
<dbReference type="PROSITE" id="PS50880">
    <property type="entry name" value="TOPRIM"/>
    <property type="match status" value="1"/>
</dbReference>
<keyword evidence="11 12" id="KW-0804">Transcription</keyword>
<dbReference type="AlphaFoldDB" id="A0A1S2LWJ5"/>
<dbReference type="SMART" id="SM00493">
    <property type="entry name" value="TOPRIM"/>
    <property type="match status" value="1"/>
</dbReference>
<dbReference type="NCBIfam" id="TIGR01391">
    <property type="entry name" value="dnaG"/>
    <property type="match status" value="1"/>
</dbReference>
<proteinExistence type="inferred from homology"/>
<keyword evidence="4 12" id="KW-0548">Nucleotidyltransferase</keyword>
<dbReference type="GO" id="GO:0006269">
    <property type="term" value="P:DNA replication, synthesis of primer"/>
    <property type="evidence" value="ECO:0007669"/>
    <property type="project" value="UniProtKB-UniRule"/>
</dbReference>
<gene>
    <name evidence="12" type="primary">dnaG</name>
    <name evidence="16" type="ORF">BKP37_05610</name>
</gene>
<dbReference type="InterPro" id="IPR034151">
    <property type="entry name" value="TOPRIM_DnaG_bac"/>
</dbReference>
<dbReference type="InterPro" id="IPR006171">
    <property type="entry name" value="TOPRIM_dom"/>
</dbReference>
<sequence>MGSRISEEKIEKIRNSVDIVDVISEYVQLKKQGRNLIGLCPFHGENTPSFSVSPEKQLYHCFGCGAGGNTLSFVMAIEGYEFLDAVKHIAKRSNIQLPELEKNEKTTLSNENNTMIAGNELAGKLFHHLLVNSEQGINALHYLQQRGFTNEMINTFSIGYAPDSWETLVNFFEKRNVPLDLMEKVGLLSKRDFDGKLFDRFRNRVMFPIWNKEGKVIGFGGRVLGNEQPKYLNSADSIIFNKSTIVYGLHIARPEMRKKNEAVLFEGYVDVISAWQAGVKNGVATLGTALTNEQAKLIRRNAETVIICYDSDNAGLKATYRAISILEANNCYVKVARLPEGYDPDDYIQKKGPEKFRSEVIIANQTTMAFKMGFLRKGRNLQNEGERMKYIEDVLLEITKLSNAIERDHYTRQLAEEFSLSLDALKQELYRIYKTGKQKNPSQENTNTLKMKGSFTKQKRLLPAFHNAERILLAFMMKDINVASKVQEKIGGNFNIDEYHAIVAHLYAYYGEGNEPNSSYFIQKLNDEKLARIATEIAMMTISEELSEQELSDYIRQINNYPKVIEIESKEKARKEAENRGDYPLAAKIAMEILQMKKELKH</sequence>
<dbReference type="Pfam" id="PF10410">
    <property type="entry name" value="DnaB_bind"/>
    <property type="match status" value="1"/>
</dbReference>
<keyword evidence="2 12" id="KW-0639">Primosome</keyword>
<dbReference type="GO" id="GO:0003677">
    <property type="term" value="F:DNA binding"/>
    <property type="evidence" value="ECO:0007669"/>
    <property type="project" value="UniProtKB-KW"/>
</dbReference>
<dbReference type="PANTHER" id="PTHR30313">
    <property type="entry name" value="DNA PRIMASE"/>
    <property type="match status" value="1"/>
</dbReference>
<reference evidence="16 17" key="1">
    <citation type="submission" date="2016-10" db="EMBL/GenBank/DDBJ databases">
        <title>Draft genome sequences of four alkaliphilic bacteria belonging to the Anaerobacillus genus.</title>
        <authorList>
            <person name="Bassil N.M."/>
            <person name="Lloyd J.R."/>
        </authorList>
    </citation>
    <scope>NUCLEOTIDE SEQUENCE [LARGE SCALE GENOMIC DNA]</scope>
    <source>
        <strain evidence="16 17">DSM 18345</strain>
    </source>
</reference>
<evidence type="ECO:0000256" key="7">
    <source>
        <dbReference type="ARBA" id="ARBA00022771"/>
    </source>
</evidence>
<dbReference type="InterPro" id="IPR050219">
    <property type="entry name" value="DnaG_primase"/>
</dbReference>
<protein>
    <recommendedName>
        <fullName evidence="12 13">DNA primase</fullName>
        <ecNumber evidence="12">2.7.7.101</ecNumber>
    </recommendedName>
</protein>
<dbReference type="InterPro" id="IPR002694">
    <property type="entry name" value="Znf_CHC2"/>
</dbReference>
<dbReference type="FunFam" id="3.40.1360.10:FF:000002">
    <property type="entry name" value="DNA primase"/>
    <property type="match status" value="1"/>
</dbReference>
<evidence type="ECO:0000256" key="3">
    <source>
        <dbReference type="ARBA" id="ARBA00022679"/>
    </source>
</evidence>
<dbReference type="HAMAP" id="MF_00974">
    <property type="entry name" value="DNA_primase_DnaG"/>
    <property type="match status" value="1"/>
</dbReference>
<dbReference type="InterPro" id="IPR006295">
    <property type="entry name" value="DNA_primase_DnaG"/>
</dbReference>
<dbReference type="RefSeq" id="WP_071308691.1">
    <property type="nucleotide sequence ID" value="NZ_MLQR01000004.1"/>
</dbReference>
<comment type="similarity">
    <text evidence="12 13">Belongs to the DnaG primase family.</text>
</comment>
<dbReference type="InterPro" id="IPR037068">
    <property type="entry name" value="DNA_primase_core_N_sf"/>
</dbReference>
<dbReference type="PIRSF" id="PIRSF002811">
    <property type="entry name" value="DnaG"/>
    <property type="match status" value="1"/>
</dbReference>
<keyword evidence="7 12" id="KW-0863">Zinc-finger</keyword>
<keyword evidence="3 12" id="KW-0808">Transferase</keyword>
<dbReference type="CDD" id="cd03364">
    <property type="entry name" value="TOPRIM_DnaG_primases"/>
    <property type="match status" value="1"/>
</dbReference>
<keyword evidence="5 12" id="KW-0235">DNA replication</keyword>
<comment type="caution">
    <text evidence="16">The sequence shown here is derived from an EMBL/GenBank/DDBJ whole genome shotgun (WGS) entry which is preliminary data.</text>
</comment>
<dbReference type="Pfam" id="PF13155">
    <property type="entry name" value="Toprim_2"/>
    <property type="match status" value="1"/>
</dbReference>
<dbReference type="Pfam" id="PF01807">
    <property type="entry name" value="Zn_ribbon_DnaG"/>
    <property type="match status" value="1"/>
</dbReference>
<organism evidence="16 17">
    <name type="scientific">Anaerobacillus alkalilacustris</name>
    <dbReference type="NCBI Taxonomy" id="393763"/>
    <lineage>
        <taxon>Bacteria</taxon>
        <taxon>Bacillati</taxon>
        <taxon>Bacillota</taxon>
        <taxon>Bacilli</taxon>
        <taxon>Bacillales</taxon>
        <taxon>Bacillaceae</taxon>
        <taxon>Anaerobacillus</taxon>
    </lineage>
</organism>
<dbReference type="Gene3D" id="3.90.580.10">
    <property type="entry name" value="Zinc finger, CHC2-type domain"/>
    <property type="match status" value="1"/>
</dbReference>
<keyword evidence="6 12" id="KW-0479">Metal-binding</keyword>
<name>A0A1S2LWJ5_9BACI</name>
<evidence type="ECO:0000313" key="16">
    <source>
        <dbReference type="EMBL" id="OIJ16706.1"/>
    </source>
</evidence>
<evidence type="ECO:0000313" key="17">
    <source>
        <dbReference type="Proteomes" id="UP000179524"/>
    </source>
</evidence>
<comment type="catalytic activity">
    <reaction evidence="12">
        <text>ssDNA + n NTP = ssDNA/pppN(pN)n-1 hybrid + (n-1) diphosphate.</text>
        <dbReference type="EC" id="2.7.7.101"/>
    </reaction>
</comment>
<dbReference type="InterPro" id="IPR013264">
    <property type="entry name" value="DNAG_N"/>
</dbReference>
<accession>A0A1S2LWJ5</accession>
<feature type="zinc finger region" description="CHC2-type" evidence="12 14">
    <location>
        <begin position="40"/>
        <end position="64"/>
    </location>
</feature>